<dbReference type="AlphaFoldDB" id="A0AAW6CXI4"/>
<name>A0AAW6CXI4_9FIRM</name>
<dbReference type="RefSeq" id="WP_181965566.1">
    <property type="nucleotide sequence ID" value="NZ_CALCIP010000008.1"/>
</dbReference>
<sequence>MGFQNVDRITLKGIKLHEESVMEPTEFPQGQKYIDYEPIPYYNYDDDTGFEIDN</sequence>
<gene>
    <name evidence="1" type="ORF">PND82_06215</name>
</gene>
<dbReference type="EMBL" id="JAQLXO010000008">
    <property type="protein sequence ID" value="MDB7982405.1"/>
    <property type="molecule type" value="Genomic_DNA"/>
</dbReference>
<proteinExistence type="predicted"/>
<dbReference type="Proteomes" id="UP001212981">
    <property type="component" value="Unassembled WGS sequence"/>
</dbReference>
<evidence type="ECO:0000313" key="1">
    <source>
        <dbReference type="EMBL" id="MDB7982405.1"/>
    </source>
</evidence>
<reference evidence="1" key="1">
    <citation type="submission" date="2023-01" db="EMBL/GenBank/DDBJ databases">
        <title>Human gut microbiome strain richness.</title>
        <authorList>
            <person name="Chen-Liaw A."/>
        </authorList>
    </citation>
    <scope>NUCLEOTIDE SEQUENCE</scope>
    <source>
        <strain evidence="1">D8_m1001271B151109d0_201107</strain>
    </source>
</reference>
<comment type="caution">
    <text evidence="1">The sequence shown here is derived from an EMBL/GenBank/DDBJ whole genome shotgun (WGS) entry which is preliminary data.</text>
</comment>
<accession>A0AAW6CXI4</accession>
<evidence type="ECO:0000313" key="2">
    <source>
        <dbReference type="Proteomes" id="UP001212981"/>
    </source>
</evidence>
<protein>
    <submittedName>
        <fullName evidence="1">Uncharacterized protein</fullName>
    </submittedName>
</protein>
<organism evidence="1 2">
    <name type="scientific">Faecalicoccus pleomorphus</name>
    <dbReference type="NCBI Taxonomy" id="1323"/>
    <lineage>
        <taxon>Bacteria</taxon>
        <taxon>Bacillati</taxon>
        <taxon>Bacillota</taxon>
        <taxon>Erysipelotrichia</taxon>
        <taxon>Erysipelotrichales</taxon>
        <taxon>Erysipelotrichaceae</taxon>
        <taxon>Faecalicoccus</taxon>
    </lineage>
</organism>